<keyword evidence="1" id="KW-0812">Transmembrane</keyword>
<evidence type="ECO:0000256" key="1">
    <source>
        <dbReference type="SAM" id="Phobius"/>
    </source>
</evidence>
<name>A0ABP0ERF1_9LACO</name>
<organism evidence="2 3">
    <name type="scientific">Eupransor demetentiae</name>
    <dbReference type="NCBI Taxonomy" id="3109584"/>
    <lineage>
        <taxon>Bacteria</taxon>
        <taxon>Bacillati</taxon>
        <taxon>Bacillota</taxon>
        <taxon>Bacilli</taxon>
        <taxon>Lactobacillales</taxon>
        <taxon>Lactobacillaceae</taxon>
        <taxon>Eupransor</taxon>
    </lineage>
</organism>
<reference evidence="2 3" key="1">
    <citation type="submission" date="2024-01" db="EMBL/GenBank/DDBJ databases">
        <authorList>
            <person name="Botero Cardona J."/>
        </authorList>
    </citation>
    <scope>NUCLEOTIDE SEQUENCE [LARGE SCALE GENOMIC DNA]</scope>
    <source>
        <strain evidence="2 3">LMG 33000</strain>
    </source>
</reference>
<accession>A0ABP0ERF1</accession>
<proteinExistence type="predicted"/>
<keyword evidence="3" id="KW-1185">Reference proteome</keyword>
<dbReference type="Proteomes" id="UP001314241">
    <property type="component" value="Unassembled WGS sequence"/>
</dbReference>
<evidence type="ECO:0000313" key="3">
    <source>
        <dbReference type="Proteomes" id="UP001314241"/>
    </source>
</evidence>
<protein>
    <submittedName>
        <fullName evidence="2">Uncharacterized protein</fullName>
    </submittedName>
</protein>
<sequence>MLSEMEELQKIDAKNRKRRKKRLIIIGLAVVIVPVLISLSHIKTVTGGSAEFGVRHKMINQLSSELEDEDFTGKIKNFRARHAGFSQGGIDASFDYVEKHDNVEIKIPVDFRCSDDGDLGSDVKSILIPLKAASLQQPAVEKEKDRVKKFFTNISNEGRYSLEKVDPTFCTDGVYGDQQDRESQLTNLNQIARKNRSGSKKQQYAAGYYDIPLKELKANNFYYYTLSVEIGDPRKKNFETKNFQQFLIDKINQSHLPDGRYYFDIGANDNRSGSYLFDSTTVVVKDGVAGPLE</sequence>
<evidence type="ECO:0000313" key="2">
    <source>
        <dbReference type="EMBL" id="CAK8054913.1"/>
    </source>
</evidence>
<gene>
    <name evidence="2" type="ORF">R54876_GBNLAHCA_01510</name>
</gene>
<keyword evidence="1" id="KW-0472">Membrane</keyword>
<keyword evidence="1" id="KW-1133">Transmembrane helix</keyword>
<dbReference type="EMBL" id="CAWVOH010000005">
    <property type="protein sequence ID" value="CAK8054913.1"/>
    <property type="molecule type" value="Genomic_DNA"/>
</dbReference>
<comment type="caution">
    <text evidence="2">The sequence shown here is derived from an EMBL/GenBank/DDBJ whole genome shotgun (WGS) entry which is preliminary data.</text>
</comment>
<feature type="transmembrane region" description="Helical" evidence="1">
    <location>
        <begin position="23"/>
        <end position="42"/>
    </location>
</feature>